<evidence type="ECO:0000256" key="1">
    <source>
        <dbReference type="SAM" id="MobiDB-lite"/>
    </source>
</evidence>
<sequence>MRVSALPSPSTSPSRAGREPDEAGVRVTGGPAGVAAAADVTECGAADSGAVDRGAAEETDLSAAATREGRAAVDLSAPHAPSRREPSRNRTPGTRGGRVTASSDRGRCPRHVTTETPPPPRLLTSDCRQCPPPDRPETGALHGRHS</sequence>
<organism evidence="2 3">
    <name type="scientific">Frankia canadensis</name>
    <dbReference type="NCBI Taxonomy" id="1836972"/>
    <lineage>
        <taxon>Bacteria</taxon>
        <taxon>Bacillati</taxon>
        <taxon>Actinomycetota</taxon>
        <taxon>Actinomycetes</taxon>
        <taxon>Frankiales</taxon>
        <taxon>Frankiaceae</taxon>
        <taxon>Frankia</taxon>
    </lineage>
</organism>
<name>A0A2I2KKN6_9ACTN</name>
<proteinExistence type="predicted"/>
<accession>A0A2I2KKN6</accession>
<dbReference type="AlphaFoldDB" id="A0A2I2KKN6"/>
<keyword evidence="3" id="KW-1185">Reference proteome</keyword>
<gene>
    <name evidence="2" type="ORF">FRACA_130031</name>
</gene>
<dbReference type="EMBL" id="FZMO01000035">
    <property type="protein sequence ID" value="SNQ46207.1"/>
    <property type="molecule type" value="Genomic_DNA"/>
</dbReference>
<reference evidence="2 3" key="1">
    <citation type="submission" date="2017-06" db="EMBL/GenBank/DDBJ databases">
        <authorList>
            <person name="Kim H.J."/>
            <person name="Triplett B.A."/>
        </authorList>
    </citation>
    <scope>NUCLEOTIDE SEQUENCE [LARGE SCALE GENOMIC DNA]</scope>
    <source>
        <strain evidence="2">FRACA_ARgP5</strain>
    </source>
</reference>
<feature type="region of interest" description="Disordered" evidence="1">
    <location>
        <begin position="1"/>
        <end position="30"/>
    </location>
</feature>
<dbReference type="Proteomes" id="UP000234331">
    <property type="component" value="Unassembled WGS sequence"/>
</dbReference>
<evidence type="ECO:0000313" key="2">
    <source>
        <dbReference type="EMBL" id="SNQ46207.1"/>
    </source>
</evidence>
<evidence type="ECO:0000313" key="3">
    <source>
        <dbReference type="Proteomes" id="UP000234331"/>
    </source>
</evidence>
<feature type="region of interest" description="Disordered" evidence="1">
    <location>
        <begin position="46"/>
        <end position="146"/>
    </location>
</feature>
<protein>
    <submittedName>
        <fullName evidence="2">Uncharacterized protein</fullName>
    </submittedName>
</protein>